<keyword evidence="3" id="KW-1185">Reference proteome</keyword>
<feature type="domain" description="Amidohydrolase-related" evidence="1">
    <location>
        <begin position="39"/>
        <end position="370"/>
    </location>
</feature>
<reference evidence="2 3" key="1">
    <citation type="submission" date="2024-10" db="EMBL/GenBank/DDBJ databases">
        <title>The Natural Products Discovery Center: Release of the First 8490 Sequenced Strains for Exploring Actinobacteria Biosynthetic Diversity.</title>
        <authorList>
            <person name="Kalkreuter E."/>
            <person name="Kautsar S.A."/>
            <person name="Yang D."/>
            <person name="Bader C.D."/>
            <person name="Teijaro C.N."/>
            <person name="Fluegel L."/>
            <person name="Davis C.M."/>
            <person name="Simpson J.R."/>
            <person name="Lauterbach L."/>
            <person name="Steele A.D."/>
            <person name="Gui C."/>
            <person name="Meng S."/>
            <person name="Li G."/>
            <person name="Viehrig K."/>
            <person name="Ye F."/>
            <person name="Su P."/>
            <person name="Kiefer A.F."/>
            <person name="Nichols A."/>
            <person name="Cepeda A.J."/>
            <person name="Yan W."/>
            <person name="Fan B."/>
            <person name="Jiang Y."/>
            <person name="Adhikari A."/>
            <person name="Zheng C.-J."/>
            <person name="Schuster L."/>
            <person name="Cowan T.M."/>
            <person name="Smanski M.J."/>
            <person name="Chevrette M.G."/>
            <person name="De Carvalho L.P.S."/>
            <person name="Shen B."/>
        </authorList>
    </citation>
    <scope>NUCLEOTIDE SEQUENCE [LARGE SCALE GENOMIC DNA]</scope>
    <source>
        <strain evidence="2 3">NPDC006488</strain>
    </source>
</reference>
<gene>
    <name evidence="2" type="ORF">ACFYNQ_51035</name>
</gene>
<dbReference type="Pfam" id="PF01979">
    <property type="entry name" value="Amidohydro_1"/>
    <property type="match status" value="1"/>
</dbReference>
<name>A0ABW6ML44_9ACTN</name>
<evidence type="ECO:0000259" key="1">
    <source>
        <dbReference type="Pfam" id="PF01979"/>
    </source>
</evidence>
<dbReference type="SUPFAM" id="SSF51556">
    <property type="entry name" value="Metallo-dependent hydrolases"/>
    <property type="match status" value="1"/>
</dbReference>
<dbReference type="PANTHER" id="PTHR43135:SF3">
    <property type="entry name" value="ALPHA-D-RIBOSE 1-METHYLPHOSPHONATE 5-TRIPHOSPHATE DIPHOSPHATASE"/>
    <property type="match status" value="1"/>
</dbReference>
<comment type="caution">
    <text evidence="2">The sequence shown here is derived from an EMBL/GenBank/DDBJ whole genome shotgun (WGS) entry which is preliminary data.</text>
</comment>
<dbReference type="InterPro" id="IPR011059">
    <property type="entry name" value="Metal-dep_hydrolase_composite"/>
</dbReference>
<dbReference type="EMBL" id="JBIAHM010000040">
    <property type="protein sequence ID" value="MFE9606857.1"/>
    <property type="molecule type" value="Genomic_DNA"/>
</dbReference>
<dbReference type="RefSeq" id="WP_388115680.1">
    <property type="nucleotide sequence ID" value="NZ_JBIAHM010000040.1"/>
</dbReference>
<dbReference type="Proteomes" id="UP001601303">
    <property type="component" value="Unassembled WGS sequence"/>
</dbReference>
<dbReference type="InterPro" id="IPR057744">
    <property type="entry name" value="OTAase-like"/>
</dbReference>
<dbReference type="InterPro" id="IPR032466">
    <property type="entry name" value="Metal_Hydrolase"/>
</dbReference>
<sequence>MIHKGAVTVENGVIRAVDNAGESDALPRECTQIELGDVTLLPGLIDTHVHLGFDGGPDPVTLMRRSTDAQQVLLMLRNAEHMLQAGVTTVRDLGTRDFLGSEVKNRIESGAATGPRLLTAGPPITSVGGHCWFMGGECSDVQSMTDAVRLRHKRGVDVIKIMVTGGFVTRTTAPAAAQFSRTELSAVVETAHDLGLRVAGHAHGTEGITMAVEAGTDTIEHCTWVGYQGLEFDPQVAELMAGNGTYVCPTVNRNARNPAGRIDWRQRSQHLAAMHAAGVPLLAGTDAGIENIPHHAYASGLEIMTDIGMSLRDILVAATVRAAAALGISHLTGSISSGLAADLLGVRGDPLVDLAALQRPVFVMAGGRTVPLP</sequence>
<dbReference type="Gene3D" id="2.30.40.10">
    <property type="entry name" value="Urease, subunit C, domain 1"/>
    <property type="match status" value="1"/>
</dbReference>
<organism evidence="2 3">
    <name type="scientific">Streptomyces hokutonensis</name>
    <dbReference type="NCBI Taxonomy" id="1306990"/>
    <lineage>
        <taxon>Bacteria</taxon>
        <taxon>Bacillati</taxon>
        <taxon>Actinomycetota</taxon>
        <taxon>Actinomycetes</taxon>
        <taxon>Kitasatosporales</taxon>
        <taxon>Streptomycetaceae</taxon>
        <taxon>Streptomyces</taxon>
    </lineage>
</organism>
<accession>A0ABW6ML44</accession>
<evidence type="ECO:0000313" key="3">
    <source>
        <dbReference type="Proteomes" id="UP001601303"/>
    </source>
</evidence>
<dbReference type="Gene3D" id="3.20.20.140">
    <property type="entry name" value="Metal-dependent hydrolases"/>
    <property type="match status" value="1"/>
</dbReference>
<evidence type="ECO:0000313" key="2">
    <source>
        <dbReference type="EMBL" id="MFE9606857.1"/>
    </source>
</evidence>
<dbReference type="InterPro" id="IPR006680">
    <property type="entry name" value="Amidohydro-rel"/>
</dbReference>
<dbReference type="InterPro" id="IPR051781">
    <property type="entry name" value="Metallo-dep_Hydrolase"/>
</dbReference>
<protein>
    <submittedName>
        <fullName evidence="2">Amidohydrolase family protein</fullName>
    </submittedName>
</protein>
<dbReference type="CDD" id="cd01299">
    <property type="entry name" value="Met_dep_hydrolase_A"/>
    <property type="match status" value="1"/>
</dbReference>
<dbReference type="SUPFAM" id="SSF51338">
    <property type="entry name" value="Composite domain of metallo-dependent hydrolases"/>
    <property type="match status" value="2"/>
</dbReference>
<proteinExistence type="predicted"/>
<dbReference type="PANTHER" id="PTHR43135">
    <property type="entry name" value="ALPHA-D-RIBOSE 1-METHYLPHOSPHONATE 5-TRIPHOSPHATE DIPHOSPHATASE"/>
    <property type="match status" value="1"/>
</dbReference>